<keyword evidence="2" id="KW-0812">Transmembrane</keyword>
<dbReference type="EMBL" id="JBAMMX010000006">
    <property type="protein sequence ID" value="KAK6937436.1"/>
    <property type="molecule type" value="Genomic_DNA"/>
</dbReference>
<evidence type="ECO:0000256" key="1">
    <source>
        <dbReference type="SAM" id="MobiDB-lite"/>
    </source>
</evidence>
<organism evidence="3 4">
    <name type="scientific">Dillenia turbinata</name>
    <dbReference type="NCBI Taxonomy" id="194707"/>
    <lineage>
        <taxon>Eukaryota</taxon>
        <taxon>Viridiplantae</taxon>
        <taxon>Streptophyta</taxon>
        <taxon>Embryophyta</taxon>
        <taxon>Tracheophyta</taxon>
        <taxon>Spermatophyta</taxon>
        <taxon>Magnoliopsida</taxon>
        <taxon>eudicotyledons</taxon>
        <taxon>Gunneridae</taxon>
        <taxon>Pentapetalae</taxon>
        <taxon>Dilleniales</taxon>
        <taxon>Dilleniaceae</taxon>
        <taxon>Dillenia</taxon>
    </lineage>
</organism>
<sequence>MDSVLLISRILPSFYNDIIGFLQSMVTILTCCSFFVLRSYLEQQPSSHQLIRCLHNSKKLGFLLSHTTKFLNVCKPEKQREFNKNEKYVKKYKRYLKQQGGLPNYPSSDTRANEHENISDDTDAVVRDKKSKKNKNSSSLEALYEKKHEEQEKARIEKEAVIQAKKEESERVEFWRKALREKMLKQTRSGQPVMKYRIEHLLETIQGSKS</sequence>
<protein>
    <submittedName>
        <fullName evidence="3">Fyv7/TAP26</fullName>
    </submittedName>
</protein>
<dbReference type="PANTHER" id="PTHR15657:SF1">
    <property type="entry name" value="THYROID TRANSCRIPTION FACTOR 1-ASSOCIATED PROTEIN 26"/>
    <property type="match status" value="1"/>
</dbReference>
<proteinExistence type="predicted"/>
<accession>A0AAN8VX72</accession>
<keyword evidence="2" id="KW-0472">Membrane</keyword>
<evidence type="ECO:0000256" key="2">
    <source>
        <dbReference type="SAM" id="Phobius"/>
    </source>
</evidence>
<dbReference type="Pfam" id="PF08524">
    <property type="entry name" value="rRNA_processing"/>
    <property type="match status" value="1"/>
</dbReference>
<gene>
    <name evidence="3" type="ORF">RJ641_030944</name>
</gene>
<evidence type="ECO:0000313" key="4">
    <source>
        <dbReference type="Proteomes" id="UP001370490"/>
    </source>
</evidence>
<dbReference type="PANTHER" id="PTHR15657">
    <property type="entry name" value="THYROID TRANSCRIPTION FACTOR 1-ASSOCIATED PROTEIN 26"/>
    <property type="match status" value="1"/>
</dbReference>
<reference evidence="3 4" key="1">
    <citation type="submission" date="2023-12" db="EMBL/GenBank/DDBJ databases">
        <title>A high-quality genome assembly for Dillenia turbinata (Dilleniales).</title>
        <authorList>
            <person name="Chanderbali A."/>
        </authorList>
    </citation>
    <scope>NUCLEOTIDE SEQUENCE [LARGE SCALE GENOMIC DNA]</scope>
    <source>
        <strain evidence="3">LSX21</strain>
        <tissue evidence="3">Leaf</tissue>
    </source>
</reference>
<name>A0AAN8VX72_9MAGN</name>
<dbReference type="AlphaFoldDB" id="A0AAN8VX72"/>
<feature type="compositionally biased region" description="Basic and acidic residues" evidence="1">
    <location>
        <begin position="111"/>
        <end position="128"/>
    </location>
</feature>
<feature type="region of interest" description="Disordered" evidence="1">
    <location>
        <begin position="99"/>
        <end position="155"/>
    </location>
</feature>
<comment type="caution">
    <text evidence="3">The sequence shown here is derived from an EMBL/GenBank/DDBJ whole genome shotgun (WGS) entry which is preliminary data.</text>
</comment>
<dbReference type="GO" id="GO:0005634">
    <property type="term" value="C:nucleus"/>
    <property type="evidence" value="ECO:0007669"/>
    <property type="project" value="TreeGrafter"/>
</dbReference>
<feature type="transmembrane region" description="Helical" evidence="2">
    <location>
        <begin position="20"/>
        <end position="41"/>
    </location>
</feature>
<keyword evidence="2" id="KW-1133">Transmembrane helix</keyword>
<dbReference type="Proteomes" id="UP001370490">
    <property type="component" value="Unassembled WGS sequence"/>
</dbReference>
<feature type="compositionally biased region" description="Basic and acidic residues" evidence="1">
    <location>
        <begin position="143"/>
        <end position="155"/>
    </location>
</feature>
<dbReference type="InterPro" id="IPR013730">
    <property type="entry name" value="Fyv7/TAP26"/>
</dbReference>
<keyword evidence="4" id="KW-1185">Reference proteome</keyword>
<evidence type="ECO:0000313" key="3">
    <source>
        <dbReference type="EMBL" id="KAK6937436.1"/>
    </source>
</evidence>